<dbReference type="PROSITE" id="PS00480">
    <property type="entry name" value="CITRATE_SYNTHASE"/>
    <property type="match status" value="1"/>
</dbReference>
<dbReference type="InterPro" id="IPR036969">
    <property type="entry name" value="Citrate_synthase_sf"/>
</dbReference>
<accession>A0A317CQU2</accession>
<dbReference type="RefSeq" id="WP_109837118.1">
    <property type="nucleotide sequence ID" value="NZ_QGKM01000015.1"/>
</dbReference>
<dbReference type="PANTHER" id="PTHR42871">
    <property type="entry name" value="CITRATE SYNTHASE"/>
    <property type="match status" value="1"/>
</dbReference>
<feature type="active site" evidence="8">
    <location>
        <position position="369"/>
    </location>
</feature>
<evidence type="ECO:0000256" key="7">
    <source>
        <dbReference type="PIRNR" id="PIRNR001369"/>
    </source>
</evidence>
<evidence type="ECO:0000256" key="6">
    <source>
        <dbReference type="NCBIfam" id="TIGR01798"/>
    </source>
</evidence>
<protein>
    <recommendedName>
        <fullName evidence="6 7">Citrate synthase</fullName>
    </recommendedName>
</protein>
<comment type="pathway">
    <text evidence="1 9">Carbohydrate metabolism; tricarboxylic acid cycle; isocitrate from oxaloacetate: step 1/2.</text>
</comment>
<dbReference type="GO" id="GO:0006099">
    <property type="term" value="P:tricarboxylic acid cycle"/>
    <property type="evidence" value="ECO:0007669"/>
    <property type="project" value="UniProtKB-UniRule"/>
</dbReference>
<evidence type="ECO:0000256" key="10">
    <source>
        <dbReference type="RuleBase" id="RU003406"/>
    </source>
</evidence>
<proteinExistence type="inferred from homology"/>
<evidence type="ECO:0000256" key="4">
    <source>
        <dbReference type="ARBA" id="ARBA00022679"/>
    </source>
</evidence>
<dbReference type="UniPathway" id="UPA00223">
    <property type="reaction ID" value="UER00717"/>
</dbReference>
<dbReference type="PIRSF" id="PIRSF001369">
    <property type="entry name" value="Citrate_synth"/>
    <property type="match status" value="1"/>
</dbReference>
<gene>
    <name evidence="11" type="primary">gltA</name>
    <name evidence="11" type="ORF">DKW60_07940</name>
</gene>
<keyword evidence="4 7" id="KW-0808">Transferase</keyword>
<dbReference type="Gene3D" id="1.10.230.10">
    <property type="entry name" value="Cytochrome P450-Terp, domain 2"/>
    <property type="match status" value="1"/>
</dbReference>
<dbReference type="Gene3D" id="2.20.28.60">
    <property type="match status" value="1"/>
</dbReference>
<dbReference type="InterPro" id="IPR024176">
    <property type="entry name" value="Citrate_synthase_bac-typ"/>
</dbReference>
<keyword evidence="12" id="KW-1185">Reference proteome</keyword>
<dbReference type="PRINTS" id="PR00143">
    <property type="entry name" value="CITRTSNTHASE"/>
</dbReference>
<dbReference type="CDD" id="cd06114">
    <property type="entry name" value="EcCS_like"/>
    <property type="match status" value="1"/>
</dbReference>
<dbReference type="OrthoDB" id="9800864at2"/>
<comment type="caution">
    <text evidence="11">The sequence shown here is derived from an EMBL/GenBank/DDBJ whole genome shotgun (WGS) entry which is preliminary data.</text>
</comment>
<dbReference type="Pfam" id="PF00285">
    <property type="entry name" value="Citrate_synt"/>
    <property type="match status" value="1"/>
</dbReference>
<evidence type="ECO:0000256" key="3">
    <source>
        <dbReference type="ARBA" id="ARBA00022532"/>
    </source>
</evidence>
<reference evidence="11 12" key="1">
    <citation type="submission" date="2018-05" db="EMBL/GenBank/DDBJ databases">
        <title>Leucothrix arctica sp. nov., isolated from Arctic seawater.</title>
        <authorList>
            <person name="Choi A."/>
            <person name="Baek K."/>
        </authorList>
    </citation>
    <scope>NUCLEOTIDE SEQUENCE [LARGE SCALE GENOMIC DNA]</scope>
    <source>
        <strain evidence="11 12">JCM 18388</strain>
    </source>
</reference>
<feature type="active site" evidence="8">
    <location>
        <position position="309"/>
    </location>
</feature>
<dbReference type="PANTHER" id="PTHR42871:SF1">
    <property type="entry name" value="CITRATE SYNTHASE"/>
    <property type="match status" value="1"/>
</dbReference>
<evidence type="ECO:0000256" key="9">
    <source>
        <dbReference type="RuleBase" id="RU003370"/>
    </source>
</evidence>
<dbReference type="InterPro" id="IPR010953">
    <property type="entry name" value="Citrate_synthase_typ-I"/>
</dbReference>
<keyword evidence="11" id="KW-0012">Acyltransferase</keyword>
<name>A0A317CQU2_9GAMM</name>
<dbReference type="Gene3D" id="1.10.580.10">
    <property type="entry name" value="Citrate Synthase, domain 1"/>
    <property type="match status" value="1"/>
</dbReference>
<evidence type="ECO:0000256" key="2">
    <source>
        <dbReference type="ARBA" id="ARBA00010566"/>
    </source>
</evidence>
<comment type="catalytic activity">
    <reaction evidence="5 9">
        <text>oxaloacetate + acetyl-CoA + H2O = citrate + CoA + H(+)</text>
        <dbReference type="Rhea" id="RHEA:16845"/>
        <dbReference type="ChEBI" id="CHEBI:15377"/>
        <dbReference type="ChEBI" id="CHEBI:15378"/>
        <dbReference type="ChEBI" id="CHEBI:16452"/>
        <dbReference type="ChEBI" id="CHEBI:16947"/>
        <dbReference type="ChEBI" id="CHEBI:57287"/>
        <dbReference type="ChEBI" id="CHEBI:57288"/>
        <dbReference type="EC" id="2.3.3.16"/>
    </reaction>
</comment>
<dbReference type="InterPro" id="IPR019810">
    <property type="entry name" value="Citrate_synthase_AS"/>
</dbReference>
<evidence type="ECO:0000256" key="5">
    <source>
        <dbReference type="ARBA" id="ARBA00049288"/>
    </source>
</evidence>
<dbReference type="InterPro" id="IPR002020">
    <property type="entry name" value="Citrate_synthase"/>
</dbReference>
<comment type="similarity">
    <text evidence="2 7 10">Belongs to the citrate synthase family.</text>
</comment>
<dbReference type="NCBIfam" id="TIGR01798">
    <property type="entry name" value="cit_synth_I"/>
    <property type="match status" value="1"/>
</dbReference>
<dbReference type="SUPFAM" id="SSF48256">
    <property type="entry name" value="Citrate synthase"/>
    <property type="match status" value="1"/>
</dbReference>
<dbReference type="FunFam" id="1.10.230.10:FF:000002">
    <property type="entry name" value="Citrate synthase"/>
    <property type="match status" value="1"/>
</dbReference>
<dbReference type="InterPro" id="IPR016143">
    <property type="entry name" value="Citrate_synth-like_sm_a-sub"/>
</dbReference>
<evidence type="ECO:0000313" key="12">
    <source>
        <dbReference type="Proteomes" id="UP000245539"/>
    </source>
</evidence>
<organism evidence="11 12">
    <name type="scientific">Leucothrix pacifica</name>
    <dbReference type="NCBI Taxonomy" id="1247513"/>
    <lineage>
        <taxon>Bacteria</taxon>
        <taxon>Pseudomonadati</taxon>
        <taxon>Pseudomonadota</taxon>
        <taxon>Gammaproteobacteria</taxon>
        <taxon>Thiotrichales</taxon>
        <taxon>Thiotrichaceae</taxon>
        <taxon>Leucothrix</taxon>
    </lineage>
</organism>
<dbReference type="AlphaFoldDB" id="A0A317CQU2"/>
<dbReference type="InterPro" id="IPR016142">
    <property type="entry name" value="Citrate_synth-like_lrg_a-sub"/>
</dbReference>
<evidence type="ECO:0000313" key="11">
    <source>
        <dbReference type="EMBL" id="PWQ98652.1"/>
    </source>
</evidence>
<evidence type="ECO:0000256" key="1">
    <source>
        <dbReference type="ARBA" id="ARBA00004751"/>
    </source>
</evidence>
<sequence length="434" mass="49277">MTTKTMTLINDETGEKLTLDVLEPTMGPPTIDIRPLYKNTGFFTFDPGYVSTASCSSNITYMDGENGILEYRGYPIEQLAKHSSYLETCYLLFYGELPDTKQLEDFETNINNHNMVHEALKSFYNGFRRDAHPMAIMMGVTGALSAFYHYNMDIHNKAHRERAMLRLIAKMPTIAAWSFRHAKGLPFIYPDSSLSYSENFLYMMFGVPTTPYVANPSHVKALDVLMILHADHEQNASTSTVRLSGSSDANPFAAVAAGVATLWGPAHGGANEAVIRMLQDIIDSGKPLEDFVARAKDPEDKFRLMGFGHRVYKAYDPRARIVHEICHDILRELPEDSPHKAMLDTAMKLEEVALSDDYFKSRNLYPNVDFYSGVIFLAMDIPLNMFTVMFAMARTIGWISQWNEMREDEQSRIGRPRQLYMGEATRDYVDISKR</sequence>
<keyword evidence="3 9" id="KW-0816">Tricarboxylic acid cycle</keyword>
<dbReference type="GO" id="GO:0005737">
    <property type="term" value="C:cytoplasm"/>
    <property type="evidence" value="ECO:0007669"/>
    <property type="project" value="InterPro"/>
</dbReference>
<dbReference type="GO" id="GO:0036440">
    <property type="term" value="F:citrate synthase activity"/>
    <property type="evidence" value="ECO:0007669"/>
    <property type="project" value="UniProtKB-EC"/>
</dbReference>
<dbReference type="EMBL" id="QGKM01000015">
    <property type="protein sequence ID" value="PWQ98652.1"/>
    <property type="molecule type" value="Genomic_DNA"/>
</dbReference>
<dbReference type="Proteomes" id="UP000245539">
    <property type="component" value="Unassembled WGS sequence"/>
</dbReference>
<evidence type="ECO:0000256" key="8">
    <source>
        <dbReference type="PIRSR" id="PIRSR001369-1"/>
    </source>
</evidence>
<dbReference type="NCBIfam" id="NF004126">
    <property type="entry name" value="PRK05614.1"/>
    <property type="match status" value="1"/>
</dbReference>